<dbReference type="OrthoDB" id="2156137at2"/>
<keyword evidence="2" id="KW-1185">Reference proteome</keyword>
<dbReference type="SUPFAM" id="SSF52833">
    <property type="entry name" value="Thioredoxin-like"/>
    <property type="match status" value="1"/>
</dbReference>
<dbReference type="Gene3D" id="3.40.30.10">
    <property type="entry name" value="Glutaredoxin"/>
    <property type="match status" value="1"/>
</dbReference>
<dbReference type="Proteomes" id="UP000288669">
    <property type="component" value="Unassembled WGS sequence"/>
</dbReference>
<organism evidence="1 2">
    <name type="scientific">Vagococcus entomophilus</name>
    <dbReference type="NCBI Taxonomy" id="1160095"/>
    <lineage>
        <taxon>Bacteria</taxon>
        <taxon>Bacillati</taxon>
        <taxon>Bacillota</taxon>
        <taxon>Bacilli</taxon>
        <taxon>Lactobacillales</taxon>
        <taxon>Enterococcaceae</taxon>
        <taxon>Vagococcus</taxon>
    </lineage>
</organism>
<evidence type="ECO:0000313" key="1">
    <source>
        <dbReference type="EMBL" id="RSU08727.1"/>
    </source>
</evidence>
<name>A0A430ALG8_9ENTE</name>
<sequence>MIEIYLFISPLGRQCLKTEKMMLDLISNENKKFQFRIIPLLNLHTVQRYLIKQALPTNDIQLRNKIFKEFYSASLDYKALLLQGKRKGQSFLFRLQEKVGVQKIPYSAELVREIIQEVGADQEMFQVDRKSNAVKRYFENDQKTAHEMGITEHPSVVVFNYACDRDYGILIEDCGKTEIFHELFKTDEDSCQLNFNPINDDKQNRLTNANLHLIRK</sequence>
<accession>A0A430ALG8</accession>
<proteinExistence type="predicted"/>
<gene>
    <name evidence="1" type="ORF">CBF30_05745</name>
</gene>
<dbReference type="AlphaFoldDB" id="A0A430ALG8"/>
<reference evidence="1 2" key="1">
    <citation type="submission" date="2017-05" db="EMBL/GenBank/DDBJ databases">
        <title>Vagococcus spp. assemblies.</title>
        <authorList>
            <person name="Gulvik C.A."/>
        </authorList>
    </citation>
    <scope>NUCLEOTIDE SEQUENCE [LARGE SCALE GENOMIC DNA]</scope>
    <source>
        <strain evidence="1 2">DSM 24756</strain>
    </source>
</reference>
<protein>
    <recommendedName>
        <fullName evidence="3">Dithiol-disulfide isomerase</fullName>
    </recommendedName>
</protein>
<evidence type="ECO:0000313" key="2">
    <source>
        <dbReference type="Proteomes" id="UP000288669"/>
    </source>
</evidence>
<dbReference type="EMBL" id="NGJZ01000001">
    <property type="protein sequence ID" value="RSU08727.1"/>
    <property type="molecule type" value="Genomic_DNA"/>
</dbReference>
<comment type="caution">
    <text evidence="1">The sequence shown here is derived from an EMBL/GenBank/DDBJ whole genome shotgun (WGS) entry which is preliminary data.</text>
</comment>
<dbReference type="Pfam" id="PF13743">
    <property type="entry name" value="Thioredoxin_5"/>
    <property type="match status" value="1"/>
</dbReference>
<dbReference type="RefSeq" id="WP_126823600.1">
    <property type="nucleotide sequence ID" value="NZ_JBHLWU010000001.1"/>
</dbReference>
<evidence type="ECO:0008006" key="3">
    <source>
        <dbReference type="Google" id="ProtNLM"/>
    </source>
</evidence>
<dbReference type="InterPro" id="IPR036249">
    <property type="entry name" value="Thioredoxin-like_sf"/>
</dbReference>